<dbReference type="EnsemblPlants" id="OB09G22530.1">
    <property type="protein sequence ID" value="OB09G22530.1"/>
    <property type="gene ID" value="OB09G22530"/>
</dbReference>
<feature type="compositionally biased region" description="Basic residues" evidence="1">
    <location>
        <begin position="16"/>
        <end position="32"/>
    </location>
</feature>
<keyword evidence="2" id="KW-0472">Membrane</keyword>
<keyword evidence="2" id="KW-0812">Transmembrane</keyword>
<evidence type="ECO:0000313" key="4">
    <source>
        <dbReference type="Proteomes" id="UP000006038"/>
    </source>
</evidence>
<dbReference type="AlphaFoldDB" id="J3MZ24"/>
<feature type="region of interest" description="Disordered" evidence="1">
    <location>
        <begin position="1"/>
        <end position="35"/>
    </location>
</feature>
<feature type="transmembrane region" description="Helical" evidence="2">
    <location>
        <begin position="86"/>
        <end position="113"/>
    </location>
</feature>
<dbReference type="Proteomes" id="UP000006038">
    <property type="component" value="Chromosome 9"/>
</dbReference>
<proteinExistence type="predicted"/>
<evidence type="ECO:0000313" key="3">
    <source>
        <dbReference type="EnsemblPlants" id="OB09G22530.1"/>
    </source>
</evidence>
<accession>J3MZ24</accession>
<evidence type="ECO:0000256" key="2">
    <source>
        <dbReference type="SAM" id="Phobius"/>
    </source>
</evidence>
<name>J3MZ24_ORYBR</name>
<reference evidence="3" key="1">
    <citation type="journal article" date="2013" name="Nat. Commun.">
        <title>Whole-genome sequencing of Oryza brachyantha reveals mechanisms underlying Oryza genome evolution.</title>
        <authorList>
            <person name="Chen J."/>
            <person name="Huang Q."/>
            <person name="Gao D."/>
            <person name="Wang J."/>
            <person name="Lang Y."/>
            <person name="Liu T."/>
            <person name="Li B."/>
            <person name="Bai Z."/>
            <person name="Luis Goicoechea J."/>
            <person name="Liang C."/>
            <person name="Chen C."/>
            <person name="Zhang W."/>
            <person name="Sun S."/>
            <person name="Liao Y."/>
            <person name="Zhang X."/>
            <person name="Yang L."/>
            <person name="Song C."/>
            <person name="Wang M."/>
            <person name="Shi J."/>
            <person name="Liu G."/>
            <person name="Liu J."/>
            <person name="Zhou H."/>
            <person name="Zhou W."/>
            <person name="Yu Q."/>
            <person name="An N."/>
            <person name="Chen Y."/>
            <person name="Cai Q."/>
            <person name="Wang B."/>
            <person name="Liu B."/>
            <person name="Min J."/>
            <person name="Huang Y."/>
            <person name="Wu H."/>
            <person name="Li Z."/>
            <person name="Zhang Y."/>
            <person name="Yin Y."/>
            <person name="Song W."/>
            <person name="Jiang J."/>
            <person name="Jackson S.A."/>
            <person name="Wing R.A."/>
            <person name="Wang J."/>
            <person name="Chen M."/>
        </authorList>
    </citation>
    <scope>NUCLEOTIDE SEQUENCE [LARGE SCALE GENOMIC DNA]</scope>
    <source>
        <strain evidence="3">cv. IRGC 101232</strain>
    </source>
</reference>
<reference evidence="3" key="2">
    <citation type="submission" date="2013-04" db="UniProtKB">
        <authorList>
            <consortium name="EnsemblPlants"/>
        </authorList>
    </citation>
    <scope>IDENTIFICATION</scope>
</reference>
<protein>
    <submittedName>
        <fullName evidence="3">Uncharacterized protein</fullName>
    </submittedName>
</protein>
<keyword evidence="4" id="KW-1185">Reference proteome</keyword>
<keyword evidence="2" id="KW-1133">Transmembrane helix</keyword>
<dbReference type="HOGENOM" id="CLU_2088575_0_0_1"/>
<evidence type="ECO:0000256" key="1">
    <source>
        <dbReference type="SAM" id="MobiDB-lite"/>
    </source>
</evidence>
<sequence>MGGVPDFPEEQQIIKKATHGRRRPTAGHRRSGRSPSAAVAIAVVVELCPGRCFRRRGGGGGRRSQQWQHQWCSGCLSKRGLGMLKISLLAVIFSFFLSFLLFSFVPPLLFLYFSSVP</sequence>
<dbReference type="Gramene" id="OB09G22530.1">
    <property type="protein sequence ID" value="OB09G22530.1"/>
    <property type="gene ID" value="OB09G22530"/>
</dbReference>
<organism evidence="3">
    <name type="scientific">Oryza brachyantha</name>
    <name type="common">malo sina</name>
    <dbReference type="NCBI Taxonomy" id="4533"/>
    <lineage>
        <taxon>Eukaryota</taxon>
        <taxon>Viridiplantae</taxon>
        <taxon>Streptophyta</taxon>
        <taxon>Embryophyta</taxon>
        <taxon>Tracheophyta</taxon>
        <taxon>Spermatophyta</taxon>
        <taxon>Magnoliopsida</taxon>
        <taxon>Liliopsida</taxon>
        <taxon>Poales</taxon>
        <taxon>Poaceae</taxon>
        <taxon>BOP clade</taxon>
        <taxon>Oryzoideae</taxon>
        <taxon>Oryzeae</taxon>
        <taxon>Oryzinae</taxon>
        <taxon>Oryza</taxon>
    </lineage>
</organism>